<reference evidence="6" key="1">
    <citation type="journal article" date="2014" name="Int. J. Syst. Evol. Microbiol.">
        <title>Complete genome sequence of Corynebacterium casei LMG S-19264T (=DSM 44701T), isolated from a smear-ripened cheese.</title>
        <authorList>
            <consortium name="US DOE Joint Genome Institute (JGI-PGF)"/>
            <person name="Walter F."/>
            <person name="Albersmeier A."/>
            <person name="Kalinowski J."/>
            <person name="Ruckert C."/>
        </authorList>
    </citation>
    <scope>NUCLEOTIDE SEQUENCE</scope>
    <source>
        <strain evidence="6">CGMCC 1.6333</strain>
    </source>
</reference>
<keyword evidence="7" id="KW-1185">Reference proteome</keyword>
<dbReference type="InterPro" id="IPR000551">
    <property type="entry name" value="MerR-type_HTH_dom"/>
</dbReference>
<dbReference type="AlphaFoldDB" id="A0A917WWZ7"/>
<dbReference type="Pfam" id="PF13411">
    <property type="entry name" value="MerR_1"/>
    <property type="match status" value="1"/>
</dbReference>
<dbReference type="PANTHER" id="PTHR30204:SF67">
    <property type="entry name" value="HTH-TYPE TRANSCRIPTIONAL REGULATOR MLRA-RELATED"/>
    <property type="match status" value="1"/>
</dbReference>
<proteinExistence type="predicted"/>
<dbReference type="SMART" id="SM00422">
    <property type="entry name" value="HTH_MERR"/>
    <property type="match status" value="1"/>
</dbReference>
<dbReference type="Pfam" id="PF02607">
    <property type="entry name" value="B12-binding_2"/>
    <property type="match status" value="1"/>
</dbReference>
<gene>
    <name evidence="6" type="ORF">GCM10011351_28650</name>
</gene>
<evidence type="ECO:0000256" key="1">
    <source>
        <dbReference type="ARBA" id="ARBA00023015"/>
    </source>
</evidence>
<evidence type="ECO:0000313" key="7">
    <source>
        <dbReference type="Proteomes" id="UP000618460"/>
    </source>
</evidence>
<dbReference type="CDD" id="cd02065">
    <property type="entry name" value="B12-binding_like"/>
    <property type="match status" value="1"/>
</dbReference>
<dbReference type="PROSITE" id="PS50937">
    <property type="entry name" value="HTH_MERR_2"/>
    <property type="match status" value="1"/>
</dbReference>
<keyword evidence="2" id="KW-0238">DNA-binding</keyword>
<dbReference type="PANTHER" id="PTHR30204">
    <property type="entry name" value="REDOX-CYCLING DRUG-SENSING TRANSCRIPTIONAL ACTIVATOR SOXR"/>
    <property type="match status" value="1"/>
</dbReference>
<sequence length="295" mass="34399">MYGIKKISELIGVSPITLRAWENRYGVIKPTRTEGGTRIYTQENLEDLKWVLKEKENNKVSIRQAMIALNKIKNQKNKHELSILNDISYVQLTHDIYDALVHYNTSHASKLIHTALSTCDYEKVFHHVFVPILHKVGEQWHKAELSVAQEHFISHYLQRKILHFFEDNPIGKQPIKALAICPSKELHNIGLLLFSLFLRKRGVDVIYVGENTPKDNISSIIKINHIKLVCFSITLDDHIIYLEDFIKEIEKQQNQPDYIIGGHAVKHLPEKYQDHILSGKLEDWEKWFESIHLDK</sequence>
<dbReference type="InterPro" id="IPR003759">
    <property type="entry name" value="Cbl-bd_cap"/>
</dbReference>
<dbReference type="OrthoDB" id="9800334at2"/>
<dbReference type="InterPro" id="IPR006158">
    <property type="entry name" value="Cobalamin-bd"/>
</dbReference>
<dbReference type="GO" id="GO:0003700">
    <property type="term" value="F:DNA-binding transcription factor activity"/>
    <property type="evidence" value="ECO:0007669"/>
    <property type="project" value="InterPro"/>
</dbReference>
<dbReference type="EMBL" id="BMLG01000024">
    <property type="protein sequence ID" value="GGM40720.1"/>
    <property type="molecule type" value="Genomic_DNA"/>
</dbReference>
<feature type="domain" description="HTH merR-type" evidence="4">
    <location>
        <begin position="1"/>
        <end position="46"/>
    </location>
</feature>
<dbReference type="Gene3D" id="1.10.1240.10">
    <property type="entry name" value="Methionine synthase domain"/>
    <property type="match status" value="1"/>
</dbReference>
<evidence type="ECO:0008006" key="8">
    <source>
        <dbReference type="Google" id="ProtNLM"/>
    </source>
</evidence>
<dbReference type="RefSeq" id="WP_117156928.1">
    <property type="nucleotide sequence ID" value="NZ_BMLG01000024.1"/>
</dbReference>
<keyword evidence="3" id="KW-0804">Transcription</keyword>
<reference evidence="6" key="2">
    <citation type="submission" date="2020-09" db="EMBL/GenBank/DDBJ databases">
        <authorList>
            <person name="Sun Q."/>
            <person name="Zhou Y."/>
        </authorList>
    </citation>
    <scope>NUCLEOTIDE SEQUENCE</scope>
    <source>
        <strain evidence="6">CGMCC 1.6333</strain>
    </source>
</reference>
<dbReference type="InterPro" id="IPR047057">
    <property type="entry name" value="MerR_fam"/>
</dbReference>
<dbReference type="Proteomes" id="UP000618460">
    <property type="component" value="Unassembled WGS sequence"/>
</dbReference>
<dbReference type="Gene3D" id="1.10.1660.10">
    <property type="match status" value="1"/>
</dbReference>
<dbReference type="PROSITE" id="PS51332">
    <property type="entry name" value="B12_BINDING"/>
    <property type="match status" value="1"/>
</dbReference>
<dbReference type="GO" id="GO:0046872">
    <property type="term" value="F:metal ion binding"/>
    <property type="evidence" value="ECO:0007669"/>
    <property type="project" value="InterPro"/>
</dbReference>
<evidence type="ECO:0000256" key="2">
    <source>
        <dbReference type="ARBA" id="ARBA00023125"/>
    </source>
</evidence>
<protein>
    <recommendedName>
        <fullName evidence="8">MerR family transcriptional regulator</fullName>
    </recommendedName>
</protein>
<name>A0A917WWZ7_9BACI</name>
<comment type="caution">
    <text evidence="6">The sequence shown here is derived from an EMBL/GenBank/DDBJ whole genome shotgun (WGS) entry which is preliminary data.</text>
</comment>
<organism evidence="6 7">
    <name type="scientific">Paraliobacillus quinghaiensis</name>
    <dbReference type="NCBI Taxonomy" id="470815"/>
    <lineage>
        <taxon>Bacteria</taxon>
        <taxon>Bacillati</taxon>
        <taxon>Bacillota</taxon>
        <taxon>Bacilli</taxon>
        <taxon>Bacillales</taxon>
        <taxon>Bacillaceae</taxon>
        <taxon>Paraliobacillus</taxon>
    </lineage>
</organism>
<accession>A0A917WWZ7</accession>
<evidence type="ECO:0000313" key="6">
    <source>
        <dbReference type="EMBL" id="GGM40720.1"/>
    </source>
</evidence>
<dbReference type="GO" id="GO:0003677">
    <property type="term" value="F:DNA binding"/>
    <property type="evidence" value="ECO:0007669"/>
    <property type="project" value="UniProtKB-KW"/>
</dbReference>
<dbReference type="SUPFAM" id="SSF52242">
    <property type="entry name" value="Cobalamin (vitamin B12)-binding domain"/>
    <property type="match status" value="1"/>
</dbReference>
<dbReference type="InterPro" id="IPR036724">
    <property type="entry name" value="Cobalamin-bd_sf"/>
</dbReference>
<dbReference type="GO" id="GO:0031419">
    <property type="term" value="F:cobalamin binding"/>
    <property type="evidence" value="ECO:0007669"/>
    <property type="project" value="InterPro"/>
</dbReference>
<dbReference type="InterPro" id="IPR009061">
    <property type="entry name" value="DNA-bd_dom_put_sf"/>
</dbReference>
<dbReference type="Pfam" id="PF02310">
    <property type="entry name" value="B12-binding"/>
    <property type="match status" value="1"/>
</dbReference>
<dbReference type="SUPFAM" id="SSF46955">
    <property type="entry name" value="Putative DNA-binding domain"/>
    <property type="match status" value="1"/>
</dbReference>
<dbReference type="Gene3D" id="3.40.50.280">
    <property type="entry name" value="Cobalamin-binding domain"/>
    <property type="match status" value="1"/>
</dbReference>
<evidence type="ECO:0000259" key="4">
    <source>
        <dbReference type="PROSITE" id="PS50937"/>
    </source>
</evidence>
<keyword evidence="1" id="KW-0805">Transcription regulation</keyword>
<evidence type="ECO:0000256" key="3">
    <source>
        <dbReference type="ARBA" id="ARBA00023163"/>
    </source>
</evidence>
<dbReference type="InterPro" id="IPR036594">
    <property type="entry name" value="Meth_synthase_dom"/>
</dbReference>
<evidence type="ECO:0000259" key="5">
    <source>
        <dbReference type="PROSITE" id="PS51332"/>
    </source>
</evidence>
<feature type="domain" description="B12-binding" evidence="5">
    <location>
        <begin position="174"/>
        <end position="295"/>
    </location>
</feature>